<comment type="caution">
    <text evidence="1">The sequence shown here is derived from an EMBL/GenBank/DDBJ whole genome shotgun (WGS) entry which is preliminary data.</text>
</comment>
<evidence type="ECO:0000313" key="2">
    <source>
        <dbReference type="Proteomes" id="UP001358586"/>
    </source>
</evidence>
<sequence>MGVLATVEGKALTKDSTKQKFQGATRVKHVHLQVLRKGFEILEMKTGESVNEYFARTLTIVNKMKINCENKTDVEVV</sequence>
<dbReference type="EMBL" id="JARKNE010000011">
    <property type="protein sequence ID" value="KAK5784371.1"/>
    <property type="molecule type" value="Genomic_DNA"/>
</dbReference>
<dbReference type="PANTHER" id="PTHR35317">
    <property type="entry name" value="OS04G0629600 PROTEIN"/>
    <property type="match status" value="1"/>
</dbReference>
<reference evidence="1 2" key="1">
    <citation type="submission" date="2023-03" db="EMBL/GenBank/DDBJ databases">
        <title>WGS of Gossypium arboreum.</title>
        <authorList>
            <person name="Yu D."/>
        </authorList>
    </citation>
    <scope>NUCLEOTIDE SEQUENCE [LARGE SCALE GENOMIC DNA]</scope>
    <source>
        <tissue evidence="1">Leaf</tissue>
    </source>
</reference>
<proteinExistence type="predicted"/>
<dbReference type="PANTHER" id="PTHR35317:SF27">
    <property type="entry name" value="RETROVIRUS-RELATED POL POLYPROTEIN FROM TRANSPOSON TNT 1-94"/>
    <property type="match status" value="1"/>
</dbReference>
<keyword evidence="2" id="KW-1185">Reference proteome</keyword>
<dbReference type="Proteomes" id="UP001358586">
    <property type="component" value="Chromosome 11"/>
</dbReference>
<gene>
    <name evidence="1" type="ORF">PVK06_038894</name>
</gene>
<organism evidence="1 2">
    <name type="scientific">Gossypium arboreum</name>
    <name type="common">Tree cotton</name>
    <name type="synonym">Gossypium nanking</name>
    <dbReference type="NCBI Taxonomy" id="29729"/>
    <lineage>
        <taxon>Eukaryota</taxon>
        <taxon>Viridiplantae</taxon>
        <taxon>Streptophyta</taxon>
        <taxon>Embryophyta</taxon>
        <taxon>Tracheophyta</taxon>
        <taxon>Spermatophyta</taxon>
        <taxon>Magnoliopsida</taxon>
        <taxon>eudicotyledons</taxon>
        <taxon>Gunneridae</taxon>
        <taxon>Pentapetalae</taxon>
        <taxon>rosids</taxon>
        <taxon>malvids</taxon>
        <taxon>Malvales</taxon>
        <taxon>Malvaceae</taxon>
        <taxon>Malvoideae</taxon>
        <taxon>Gossypium</taxon>
    </lineage>
</organism>
<name>A0ABR0N1N1_GOSAR</name>
<accession>A0ABR0N1N1</accession>
<evidence type="ECO:0000313" key="1">
    <source>
        <dbReference type="EMBL" id="KAK5784371.1"/>
    </source>
</evidence>
<protein>
    <submittedName>
        <fullName evidence="1">Uncharacterized protein</fullName>
    </submittedName>
</protein>